<keyword evidence="6 8" id="KW-0862">Zinc</keyword>
<dbReference type="PRINTS" id="PR00730">
    <property type="entry name" value="THERMOLYSIN"/>
</dbReference>
<evidence type="ECO:0000256" key="5">
    <source>
        <dbReference type="ARBA" id="ARBA00022801"/>
    </source>
</evidence>
<gene>
    <name evidence="11" type="ORF">OS242_06725</name>
</gene>
<comment type="caution">
    <text evidence="11">The sequence shown here is derived from an EMBL/GenBank/DDBJ whole genome shotgun (WGS) entry which is preliminary data.</text>
</comment>
<keyword evidence="5 8" id="KW-0378">Hydrolase</keyword>
<protein>
    <recommendedName>
        <fullName evidence="8">Neutral metalloproteinase</fullName>
        <ecNumber evidence="8">3.4.24.-</ecNumber>
    </recommendedName>
</protein>
<keyword evidence="8" id="KW-0964">Secreted</keyword>
<evidence type="ECO:0000256" key="7">
    <source>
        <dbReference type="ARBA" id="ARBA00023049"/>
    </source>
</evidence>
<dbReference type="InterPro" id="IPR050728">
    <property type="entry name" value="Zinc_Metalloprotease_M4"/>
</dbReference>
<comment type="similarity">
    <text evidence="2 8">Belongs to the peptidase M4 family.</text>
</comment>
<evidence type="ECO:0000259" key="10">
    <source>
        <dbReference type="Pfam" id="PF02868"/>
    </source>
</evidence>
<dbReference type="Pfam" id="PF01447">
    <property type="entry name" value="Peptidase_M4"/>
    <property type="match status" value="1"/>
</dbReference>
<feature type="signal peptide" evidence="8">
    <location>
        <begin position="1"/>
        <end position="24"/>
    </location>
</feature>
<feature type="chain" id="PRO_5044975114" description="Neutral metalloproteinase" evidence="8">
    <location>
        <begin position="25"/>
        <end position="327"/>
    </location>
</feature>
<dbReference type="SUPFAM" id="SSF55486">
    <property type="entry name" value="Metalloproteases ('zincins'), catalytic domain"/>
    <property type="match status" value="1"/>
</dbReference>
<evidence type="ECO:0000256" key="1">
    <source>
        <dbReference type="ARBA" id="ARBA00001947"/>
    </source>
</evidence>
<dbReference type="Gene3D" id="3.10.170.10">
    <property type="match status" value="1"/>
</dbReference>
<accession>A0ABT3WYA5</accession>
<keyword evidence="12" id="KW-1185">Reference proteome</keyword>
<dbReference type="Pfam" id="PF02868">
    <property type="entry name" value="Peptidase_M4_C"/>
    <property type="match status" value="1"/>
</dbReference>
<evidence type="ECO:0000256" key="6">
    <source>
        <dbReference type="ARBA" id="ARBA00022833"/>
    </source>
</evidence>
<evidence type="ECO:0000313" key="11">
    <source>
        <dbReference type="EMBL" id="MCX7569653.1"/>
    </source>
</evidence>
<dbReference type="PANTHER" id="PTHR33794">
    <property type="entry name" value="BACILLOLYSIN"/>
    <property type="match status" value="1"/>
</dbReference>
<feature type="domain" description="Peptidase M4 C-terminal" evidence="10">
    <location>
        <begin position="178"/>
        <end position="326"/>
    </location>
</feature>
<keyword evidence="4" id="KW-0479">Metal-binding</keyword>
<evidence type="ECO:0000256" key="8">
    <source>
        <dbReference type="RuleBase" id="RU366073"/>
    </source>
</evidence>
<comment type="function">
    <text evidence="8">Extracellular zinc metalloprotease.</text>
</comment>
<dbReference type="Proteomes" id="UP001208017">
    <property type="component" value="Unassembled WGS sequence"/>
</dbReference>
<organism evidence="11 12">
    <name type="scientific">Tumebacillus lacus</name>
    <dbReference type="NCBI Taxonomy" id="2995335"/>
    <lineage>
        <taxon>Bacteria</taxon>
        <taxon>Bacillati</taxon>
        <taxon>Bacillota</taxon>
        <taxon>Bacilli</taxon>
        <taxon>Bacillales</taxon>
        <taxon>Alicyclobacillaceae</taxon>
        <taxon>Tumebacillus</taxon>
    </lineage>
</organism>
<keyword evidence="3 8" id="KW-0645">Protease</keyword>
<keyword evidence="7 8" id="KW-0482">Metalloprotease</keyword>
<dbReference type="InterPro" id="IPR013856">
    <property type="entry name" value="Peptidase_M4_domain"/>
</dbReference>
<feature type="domain" description="Peptidase M4" evidence="9">
    <location>
        <begin position="26"/>
        <end position="174"/>
    </location>
</feature>
<evidence type="ECO:0000256" key="2">
    <source>
        <dbReference type="ARBA" id="ARBA00009388"/>
    </source>
</evidence>
<dbReference type="CDD" id="cd09597">
    <property type="entry name" value="M4_TLP"/>
    <property type="match status" value="1"/>
</dbReference>
<keyword evidence="8" id="KW-0732">Signal</keyword>
<dbReference type="InterPro" id="IPR027268">
    <property type="entry name" value="Peptidase_M4/M1_CTD_sf"/>
</dbReference>
<dbReference type="EMBL" id="JAPMLT010000002">
    <property type="protein sequence ID" value="MCX7569653.1"/>
    <property type="molecule type" value="Genomic_DNA"/>
</dbReference>
<sequence length="327" mass="35606">MKKPLLLTLAATLAVTLLGSTAHAATGTGTGVLGDTKSINTTLKSGTYYLEDQTKYMYTQKGSSINTYNYRNGISAQYFWTDADNVWNTTTQRAAVDAHYYTGLVYDYLYNKLGRNSYDGNGAPMNVGVHYSTNYNNIFWNGSQLICGDGDGVTFRPLCGALDIVAHEWFHAVIDYTAGFVYNGQSGALSESWADAFGATLDNNDWLIGEDVYTPATAGDAVRSMSNPNAYGDPDHMDEYVTTTADNGGVHTNSGIPNKAFYNFATSIGSRDIAMKIWYIALRDYMTSTATFHDARLATLAACAQLYGSSSTYYTRLAEAWTAVGVL</sequence>
<evidence type="ECO:0000259" key="9">
    <source>
        <dbReference type="Pfam" id="PF01447"/>
    </source>
</evidence>
<dbReference type="EC" id="3.4.24.-" evidence="8"/>
<comment type="cofactor">
    <cofactor evidence="1 8">
        <name>Zn(2+)</name>
        <dbReference type="ChEBI" id="CHEBI:29105"/>
    </cofactor>
</comment>
<name>A0ABT3WYA5_9BACL</name>
<evidence type="ECO:0000256" key="4">
    <source>
        <dbReference type="ARBA" id="ARBA00022723"/>
    </source>
</evidence>
<dbReference type="InterPro" id="IPR023612">
    <property type="entry name" value="Peptidase_M4"/>
</dbReference>
<dbReference type="InterPro" id="IPR001570">
    <property type="entry name" value="Peptidase_M4_C_domain"/>
</dbReference>
<comment type="subcellular location">
    <subcellularLocation>
        <location evidence="8">Secreted</location>
    </subcellularLocation>
</comment>
<evidence type="ECO:0000256" key="3">
    <source>
        <dbReference type="ARBA" id="ARBA00022670"/>
    </source>
</evidence>
<dbReference type="PANTHER" id="PTHR33794:SF1">
    <property type="entry name" value="BACILLOLYSIN"/>
    <property type="match status" value="1"/>
</dbReference>
<proteinExistence type="inferred from homology"/>
<dbReference type="Gene3D" id="1.10.390.10">
    <property type="entry name" value="Neutral Protease Domain 2"/>
    <property type="match status" value="1"/>
</dbReference>
<evidence type="ECO:0000313" key="12">
    <source>
        <dbReference type="Proteomes" id="UP001208017"/>
    </source>
</evidence>
<dbReference type="RefSeq" id="WP_267150888.1">
    <property type="nucleotide sequence ID" value="NZ_JAPMLT010000002.1"/>
</dbReference>
<reference evidence="11 12" key="1">
    <citation type="submission" date="2022-11" db="EMBL/GenBank/DDBJ databases">
        <title>Study of microbial diversity in lake waters.</title>
        <authorList>
            <person name="Zhang J."/>
        </authorList>
    </citation>
    <scope>NUCLEOTIDE SEQUENCE [LARGE SCALE GENOMIC DNA]</scope>
    <source>
        <strain evidence="11 12">DT12</strain>
    </source>
</reference>